<feature type="compositionally biased region" description="Polar residues" evidence="2">
    <location>
        <begin position="83"/>
        <end position="95"/>
    </location>
</feature>
<feature type="compositionally biased region" description="Low complexity" evidence="2">
    <location>
        <begin position="35"/>
        <end position="45"/>
    </location>
</feature>
<feature type="coiled-coil region" evidence="1">
    <location>
        <begin position="603"/>
        <end position="678"/>
    </location>
</feature>
<protein>
    <submittedName>
        <fullName evidence="3">Uncharacterized protein</fullName>
    </submittedName>
</protein>
<organism evidence="3 4">
    <name type="scientific">Cadophora malorum</name>
    <dbReference type="NCBI Taxonomy" id="108018"/>
    <lineage>
        <taxon>Eukaryota</taxon>
        <taxon>Fungi</taxon>
        <taxon>Dikarya</taxon>
        <taxon>Ascomycota</taxon>
        <taxon>Pezizomycotina</taxon>
        <taxon>Leotiomycetes</taxon>
        <taxon>Helotiales</taxon>
        <taxon>Ploettnerulaceae</taxon>
        <taxon>Cadophora</taxon>
    </lineage>
</organism>
<feature type="compositionally biased region" description="Polar residues" evidence="2">
    <location>
        <begin position="514"/>
        <end position="523"/>
    </location>
</feature>
<dbReference type="OrthoDB" id="3561025at2759"/>
<evidence type="ECO:0000256" key="1">
    <source>
        <dbReference type="SAM" id="Coils"/>
    </source>
</evidence>
<proteinExistence type="predicted"/>
<feature type="region of interest" description="Disordered" evidence="2">
    <location>
        <begin position="31"/>
        <end position="148"/>
    </location>
</feature>
<keyword evidence="1" id="KW-0175">Coiled coil</keyword>
<feature type="region of interest" description="Disordered" evidence="2">
    <location>
        <begin position="715"/>
        <end position="740"/>
    </location>
</feature>
<feature type="compositionally biased region" description="Polar residues" evidence="2">
    <location>
        <begin position="138"/>
        <end position="148"/>
    </location>
</feature>
<sequence length="979" mass="109934">MGDSASKKPFGMPTPRARYVSMIQITLFKPPVRRSTASNAANSTSIGGIQVSTLNSTRDNAPASKPPSALRRVAEIGDLRGANGTSTPEPTASSQPPKPFQTPITPTTPRKTSITPKPTLSIDKRRPTEAATSPPVRSLTQPSASRVQKIVTTPSVPTTALTALYIQSTPKATLSSVKRGPEVAVAALSANSPTQDTPTCHRSVSGVKRALEAKDDVEESEDEGGDIHTSQRRRKRSKPNEEGGRYAIGYHFDEPLLTIYAKLKAQSPYETVQTAIIFAVKTPDLPTSVTDTRWNELVYTNSQVPLRKVQLSSKVLSKHPDKLEDISNDRKLTLIKEYLFAKKKQEEYPDDEDNDEEDMLVKYSYFPEYLEVGHHVDDDTVPVQAHVRLHASNVTPWLTFKVLKEDGKRSKMDFSLSTVKDLSKIKFKPEFERASIEGTKVEVFSRFTRHVAGPDREDPRSPKPVHEKTSTASADLNRDFDLPASKTMSDQISKTQTSNDEPESKSPGLKRASRQLTKVSTNGEDFEAGDTIVVHPRRPTLPTYNALATASLDIQKAMLSLHAAEGEISEAYLNFKEEKKQFSKDKSAINTREEAVKRKAKANSELEGRIVKRESDVKELELKLAARETAVTNLERTVKAREDAIGALEVYKKEQSNVTKEREDIEAEKLKLEGLRSDRDADLSSLRDMRAAWKKEQESSKLALKEREDALAKLENSLEKKDQSVKKREDDVQKREEDFSVKQQDPLEALSNMTDDQIRHFLRHHPLARKLIKNTIASKVKIESETFEAEHAKETMKLLDEREQNLKQREEELNKREAALTSVHPSTPIGVSVPSAASQGTPQLLGQFRLVIPLPLLPKNCSFEEQYRLIPAGMPNAGMYMRQSGSRELTLDGKLFRAERFLKEYTLNQIVTNPTIAVDGVKLDKITQHGGYEWENYVKDDKLKLVQRFSTKSCVFDRSRVFVSWYVYKQIEDVPDFTI</sequence>
<dbReference type="EMBL" id="JAFJYH010000026">
    <property type="protein sequence ID" value="KAG4423982.1"/>
    <property type="molecule type" value="Genomic_DNA"/>
</dbReference>
<feature type="coiled-coil region" evidence="1">
    <location>
        <begin position="789"/>
        <end position="819"/>
    </location>
</feature>
<comment type="caution">
    <text evidence="3">The sequence shown here is derived from an EMBL/GenBank/DDBJ whole genome shotgun (WGS) entry which is preliminary data.</text>
</comment>
<feature type="region of interest" description="Disordered" evidence="2">
    <location>
        <begin position="211"/>
        <end position="246"/>
    </location>
</feature>
<feature type="region of interest" description="Disordered" evidence="2">
    <location>
        <begin position="450"/>
        <end position="523"/>
    </location>
</feature>
<keyword evidence="4" id="KW-1185">Reference proteome</keyword>
<dbReference type="AlphaFoldDB" id="A0A8H8BU37"/>
<name>A0A8H8BU37_9HELO</name>
<feature type="compositionally biased region" description="Acidic residues" evidence="2">
    <location>
        <begin position="215"/>
        <end position="224"/>
    </location>
</feature>
<feature type="compositionally biased region" description="Polar residues" evidence="2">
    <location>
        <begin position="102"/>
        <end position="118"/>
    </location>
</feature>
<feature type="compositionally biased region" description="Basic and acidic residues" evidence="2">
    <location>
        <begin position="452"/>
        <end position="469"/>
    </location>
</feature>
<feature type="compositionally biased region" description="Polar residues" evidence="2">
    <location>
        <begin position="46"/>
        <end position="59"/>
    </location>
</feature>
<reference evidence="3" key="1">
    <citation type="submission" date="2021-02" db="EMBL/GenBank/DDBJ databases">
        <title>Genome sequence Cadophora malorum strain M34.</title>
        <authorList>
            <person name="Stefanovic E."/>
            <person name="Vu D."/>
            <person name="Scully C."/>
            <person name="Dijksterhuis J."/>
            <person name="Roader J."/>
            <person name="Houbraken J."/>
        </authorList>
    </citation>
    <scope>NUCLEOTIDE SEQUENCE</scope>
    <source>
        <strain evidence="3">M34</strain>
    </source>
</reference>
<accession>A0A8H8BU37</accession>
<feature type="compositionally biased region" description="Polar residues" evidence="2">
    <location>
        <begin position="486"/>
        <end position="499"/>
    </location>
</feature>
<evidence type="ECO:0000313" key="3">
    <source>
        <dbReference type="EMBL" id="KAG4423982.1"/>
    </source>
</evidence>
<gene>
    <name evidence="3" type="ORF">IFR04_002824</name>
</gene>
<evidence type="ECO:0000313" key="4">
    <source>
        <dbReference type="Proteomes" id="UP000664132"/>
    </source>
</evidence>
<dbReference type="Proteomes" id="UP000664132">
    <property type="component" value="Unassembled WGS sequence"/>
</dbReference>
<evidence type="ECO:0000256" key="2">
    <source>
        <dbReference type="SAM" id="MobiDB-lite"/>
    </source>
</evidence>